<dbReference type="Proteomes" id="UP000239649">
    <property type="component" value="Unassembled WGS sequence"/>
</dbReference>
<evidence type="ECO:0000256" key="1">
    <source>
        <dbReference type="SAM" id="MobiDB-lite"/>
    </source>
</evidence>
<gene>
    <name evidence="2" type="ORF">C2E20_0158</name>
</gene>
<protein>
    <submittedName>
        <fullName evidence="2">Uncharacterized protein</fullName>
    </submittedName>
</protein>
<name>A0A2P6VQT0_9CHLO</name>
<evidence type="ECO:0000313" key="2">
    <source>
        <dbReference type="EMBL" id="PSC76456.1"/>
    </source>
</evidence>
<evidence type="ECO:0000313" key="3">
    <source>
        <dbReference type="Proteomes" id="UP000239649"/>
    </source>
</evidence>
<accession>A0A2P6VQT0</accession>
<feature type="region of interest" description="Disordered" evidence="1">
    <location>
        <begin position="330"/>
        <end position="374"/>
    </location>
</feature>
<keyword evidence="3" id="KW-1185">Reference proteome</keyword>
<dbReference type="EMBL" id="LHPF02000001">
    <property type="protein sequence ID" value="PSC76456.1"/>
    <property type="molecule type" value="Genomic_DNA"/>
</dbReference>
<feature type="compositionally biased region" description="Low complexity" evidence="1">
    <location>
        <begin position="358"/>
        <end position="368"/>
    </location>
</feature>
<organism evidence="2 3">
    <name type="scientific">Micractinium conductrix</name>
    <dbReference type="NCBI Taxonomy" id="554055"/>
    <lineage>
        <taxon>Eukaryota</taxon>
        <taxon>Viridiplantae</taxon>
        <taxon>Chlorophyta</taxon>
        <taxon>core chlorophytes</taxon>
        <taxon>Trebouxiophyceae</taxon>
        <taxon>Chlorellales</taxon>
        <taxon>Chlorellaceae</taxon>
        <taxon>Chlorella clade</taxon>
        <taxon>Micractinium</taxon>
    </lineage>
</organism>
<sequence length="496" mass="53211">MQALTENLSAARSFADKLGKDLVGKHGKAATTCLQQLMYRLQQLMYRQLMYRLRTPGDIENATELVNMGAAWLALVKAQGMRRRCRCARPSCRPHPSACCRLCGSTAARATGWVASTLPPSRRRCWPSPRVSASLTTSDYFCLAPGDVLVRRLAVVAVAARLTTARMASLADLEPVCQKPDDEKACLSRPAMKRNRTKQQLLGHIEERWRPAVERRGHLAAQTQALQHTNENLRRTASTFSLRLMRQAQISEGQVARLQDDLETVRVEAFADLKRRHELPQDMRKRTRLATALHPSAAPSGTSRRLDASGLCLGMAAIRLTDAFDQADAAYEAEEEAKPEAEAAPHPLRDCNGLPTRASPAAAQKPATAAPPPSAAAAAEVAWAVAQTATADTYDPDAGSGASTTTFSTLPARALSATAFGACAAAGVATCTHPAPLVHDPLAGQQAAPAQQQAQVHQGGSYAPHDWSAFTATLPESNPLAAQHQAGDSAPSLFAW</sequence>
<dbReference type="AlphaFoldDB" id="A0A2P6VQT0"/>
<reference evidence="2 3" key="1">
    <citation type="journal article" date="2018" name="Plant J.">
        <title>Genome sequences of Chlorella sorokiniana UTEX 1602 and Micractinium conductrix SAG 241.80: implications to maltose excretion by a green alga.</title>
        <authorList>
            <person name="Arriola M.B."/>
            <person name="Velmurugan N."/>
            <person name="Zhang Y."/>
            <person name="Plunkett M.H."/>
            <person name="Hondzo H."/>
            <person name="Barney B.M."/>
        </authorList>
    </citation>
    <scope>NUCLEOTIDE SEQUENCE [LARGE SCALE GENOMIC DNA]</scope>
    <source>
        <strain evidence="2 3">SAG 241.80</strain>
    </source>
</reference>
<feature type="compositionally biased region" description="Basic and acidic residues" evidence="1">
    <location>
        <begin position="336"/>
        <end position="349"/>
    </location>
</feature>
<comment type="caution">
    <text evidence="2">The sequence shown here is derived from an EMBL/GenBank/DDBJ whole genome shotgun (WGS) entry which is preliminary data.</text>
</comment>
<proteinExistence type="predicted"/>